<feature type="domain" description="PITH" evidence="2">
    <location>
        <begin position="1"/>
        <end position="124"/>
    </location>
</feature>
<dbReference type="Pfam" id="PF06201">
    <property type="entry name" value="PITH"/>
    <property type="match status" value="1"/>
</dbReference>
<dbReference type="PANTHER" id="PTHR12175">
    <property type="entry name" value="AD039 HT014 THIOREDOXIN FAMILY TRP26"/>
    <property type="match status" value="1"/>
</dbReference>
<sequence length="147" mass="16409">MAPLITDNHTYPIHGERPLAIDPVKTRGESTPRRLRIYANRANIVDFAEAEEITPQLDIRLLEGETAVHDYQLRAASFANVHSVSLFFSDAVGGDTLRLYYIGFRGDTRSQRKEGTEKLEIPAANAADSRLIDRLQEKSGGQQTTAR</sequence>
<dbReference type="AlphaFoldDB" id="A0A060SE48"/>
<dbReference type="InterPro" id="IPR037047">
    <property type="entry name" value="PITH_dom_sf"/>
</dbReference>
<evidence type="ECO:0000313" key="3">
    <source>
        <dbReference type="EMBL" id="CDO70554.1"/>
    </source>
</evidence>
<proteinExistence type="inferred from homology"/>
<gene>
    <name evidence="3" type="ORF">BN946_scf184579.g10</name>
</gene>
<evidence type="ECO:0000313" key="4">
    <source>
        <dbReference type="Proteomes" id="UP000029665"/>
    </source>
</evidence>
<evidence type="ECO:0000256" key="1">
    <source>
        <dbReference type="ARBA" id="ARBA00025788"/>
    </source>
</evidence>
<dbReference type="EMBL" id="CCBP010000085">
    <property type="protein sequence ID" value="CDO70554.1"/>
    <property type="molecule type" value="Genomic_DNA"/>
</dbReference>
<dbReference type="Gene3D" id="2.60.120.470">
    <property type="entry name" value="PITH domain"/>
    <property type="match status" value="1"/>
</dbReference>
<dbReference type="PROSITE" id="PS51532">
    <property type="entry name" value="PITH"/>
    <property type="match status" value="1"/>
</dbReference>
<dbReference type="InterPro" id="IPR010400">
    <property type="entry name" value="PITH_dom"/>
</dbReference>
<dbReference type="InterPro" id="IPR008979">
    <property type="entry name" value="Galactose-bd-like_sf"/>
</dbReference>
<protein>
    <recommendedName>
        <fullName evidence="2">PITH domain-containing protein</fullName>
    </recommendedName>
</protein>
<dbReference type="OMA" id="KTRGEST"/>
<accession>A0A060SE48</accession>
<dbReference type="GO" id="GO:0005634">
    <property type="term" value="C:nucleus"/>
    <property type="evidence" value="ECO:0007669"/>
    <property type="project" value="TreeGrafter"/>
</dbReference>
<dbReference type="PANTHER" id="PTHR12175:SF1">
    <property type="entry name" value="PITH DOMAIN-CONTAINING PROTEIN 1"/>
    <property type="match status" value="1"/>
</dbReference>
<name>A0A060SE48_PYCCI</name>
<comment type="caution">
    <text evidence="3">The sequence shown here is derived from an EMBL/GenBank/DDBJ whole genome shotgun (WGS) entry which is preliminary data.</text>
</comment>
<comment type="similarity">
    <text evidence="1">Belongs to the PITHD1 family.</text>
</comment>
<dbReference type="InterPro" id="IPR045099">
    <property type="entry name" value="PITH1-like"/>
</dbReference>
<dbReference type="SUPFAM" id="SSF49785">
    <property type="entry name" value="Galactose-binding domain-like"/>
    <property type="match status" value="1"/>
</dbReference>
<dbReference type="OrthoDB" id="2635at2759"/>
<evidence type="ECO:0000259" key="2">
    <source>
        <dbReference type="PROSITE" id="PS51532"/>
    </source>
</evidence>
<keyword evidence="4" id="KW-1185">Reference proteome</keyword>
<dbReference type="GO" id="GO:0005737">
    <property type="term" value="C:cytoplasm"/>
    <property type="evidence" value="ECO:0007669"/>
    <property type="project" value="UniProtKB-ARBA"/>
</dbReference>
<dbReference type="Proteomes" id="UP000029665">
    <property type="component" value="Unassembled WGS sequence"/>
</dbReference>
<reference evidence="3" key="1">
    <citation type="submission" date="2014-01" db="EMBL/GenBank/DDBJ databases">
        <title>The genome of the white-rot fungus Pycnoporus cinnabarinus: a basidiomycete model with a versatile arsenal for lignocellulosic biomass breakdown.</title>
        <authorList>
            <person name="Levasseur A."/>
            <person name="Lomascolo A."/>
            <person name="Ruiz-Duenas F.J."/>
            <person name="Uzan E."/>
            <person name="Piumi F."/>
            <person name="Kues U."/>
            <person name="Ram A.F.J."/>
            <person name="Murat C."/>
            <person name="Haon M."/>
            <person name="Benoit I."/>
            <person name="Arfi Y."/>
            <person name="Chevret D."/>
            <person name="Drula E."/>
            <person name="Kwon M.J."/>
            <person name="Gouret P."/>
            <person name="Lesage-Meessen L."/>
            <person name="Lombard V."/>
            <person name="Mariette J."/>
            <person name="Noirot C."/>
            <person name="Park J."/>
            <person name="Patyshakuliyeva A."/>
            <person name="Wieneger R.A.B."/>
            <person name="Wosten H.A.B."/>
            <person name="Martin F."/>
            <person name="Coutinho P.M."/>
            <person name="de Vries R."/>
            <person name="Martinez A.T."/>
            <person name="Klopp C."/>
            <person name="Pontarotti P."/>
            <person name="Henrissat B."/>
            <person name="Record E."/>
        </authorList>
    </citation>
    <scope>NUCLEOTIDE SEQUENCE [LARGE SCALE GENOMIC DNA]</scope>
    <source>
        <strain evidence="3">BRFM137</strain>
    </source>
</reference>
<dbReference type="HOGENOM" id="CLU_1769065_0_0_1"/>
<organism evidence="3 4">
    <name type="scientific">Pycnoporus cinnabarinus</name>
    <name type="common">Cinnabar-red polypore</name>
    <name type="synonym">Trametes cinnabarina</name>
    <dbReference type="NCBI Taxonomy" id="5643"/>
    <lineage>
        <taxon>Eukaryota</taxon>
        <taxon>Fungi</taxon>
        <taxon>Dikarya</taxon>
        <taxon>Basidiomycota</taxon>
        <taxon>Agaricomycotina</taxon>
        <taxon>Agaricomycetes</taxon>
        <taxon>Polyporales</taxon>
        <taxon>Polyporaceae</taxon>
        <taxon>Trametes</taxon>
    </lineage>
</organism>